<gene>
    <name evidence="1" type="ORF">PHYBLDRAFT_70948</name>
</gene>
<organism evidence="1 2">
    <name type="scientific">Phycomyces blakesleeanus (strain ATCC 8743b / DSM 1359 / FGSC 10004 / NBRC 33097 / NRRL 1555)</name>
    <dbReference type="NCBI Taxonomy" id="763407"/>
    <lineage>
        <taxon>Eukaryota</taxon>
        <taxon>Fungi</taxon>
        <taxon>Fungi incertae sedis</taxon>
        <taxon>Mucoromycota</taxon>
        <taxon>Mucoromycotina</taxon>
        <taxon>Mucoromycetes</taxon>
        <taxon>Mucorales</taxon>
        <taxon>Phycomycetaceae</taxon>
        <taxon>Phycomyces</taxon>
    </lineage>
</organism>
<dbReference type="InParanoid" id="A0A162ZEK2"/>
<reference evidence="2" key="1">
    <citation type="submission" date="2015-06" db="EMBL/GenBank/DDBJ databases">
        <title>Expansion of signal transduction pathways in fungi by whole-genome duplication.</title>
        <authorList>
            <consortium name="DOE Joint Genome Institute"/>
            <person name="Corrochano L.M."/>
            <person name="Kuo A."/>
            <person name="Marcet-Houben M."/>
            <person name="Polaino S."/>
            <person name="Salamov A."/>
            <person name="Villalobos J.M."/>
            <person name="Alvarez M.I."/>
            <person name="Avalos J."/>
            <person name="Benito E.P."/>
            <person name="Benoit I."/>
            <person name="Burger G."/>
            <person name="Camino L.P."/>
            <person name="Canovas D."/>
            <person name="Cerda-Olmedo E."/>
            <person name="Cheng J.-F."/>
            <person name="Dominguez A."/>
            <person name="Elias M."/>
            <person name="Eslava A.P."/>
            <person name="Glaser F."/>
            <person name="Grimwood J."/>
            <person name="Gutierrez G."/>
            <person name="Heitman J."/>
            <person name="Henrissat B."/>
            <person name="Iturriaga E.A."/>
            <person name="Lang B.F."/>
            <person name="Lavin J.L."/>
            <person name="Lee S."/>
            <person name="Li W."/>
            <person name="Lindquist E."/>
            <person name="Lopez-Garcia S."/>
            <person name="Luque E.M."/>
            <person name="Marcos A.T."/>
            <person name="Martin J."/>
            <person name="McCluskey K."/>
            <person name="Medina H.R."/>
            <person name="Miralles-Duran A."/>
            <person name="Miyazaki A."/>
            <person name="Munoz-Torres E."/>
            <person name="Oguiza J.A."/>
            <person name="Ohm R."/>
            <person name="Olmedo M."/>
            <person name="Orejas M."/>
            <person name="Ortiz-Castellanos L."/>
            <person name="Pisabarro A.G."/>
            <person name="Rodriguez-Romero J."/>
            <person name="Ruiz-Herrera J."/>
            <person name="Ruiz-Vazquez R."/>
            <person name="Sanz C."/>
            <person name="Schackwitz W."/>
            <person name="Schmutz J."/>
            <person name="Shahriari M."/>
            <person name="Shelest E."/>
            <person name="Silva-Franco F."/>
            <person name="Soanes D."/>
            <person name="Syed K."/>
            <person name="Tagua V.G."/>
            <person name="Talbot N.J."/>
            <person name="Thon M."/>
            <person name="De vries R.P."/>
            <person name="Wiebenga A."/>
            <person name="Yadav J.S."/>
            <person name="Braun E.L."/>
            <person name="Baker S."/>
            <person name="Garre V."/>
            <person name="Horwitz B."/>
            <person name="Torres-Martinez S."/>
            <person name="Idnurm A."/>
            <person name="Herrera-Estrella A."/>
            <person name="Gabaldon T."/>
            <person name="Grigoriev I.V."/>
        </authorList>
    </citation>
    <scope>NUCLEOTIDE SEQUENCE [LARGE SCALE GENOMIC DNA]</scope>
    <source>
        <strain evidence="2">NRRL 1555(-)</strain>
    </source>
</reference>
<dbReference type="RefSeq" id="XP_018284261.1">
    <property type="nucleotide sequence ID" value="XM_018442370.1"/>
</dbReference>
<dbReference type="OrthoDB" id="2260752at2759"/>
<protein>
    <submittedName>
        <fullName evidence="1">Uncharacterized protein</fullName>
    </submittedName>
</protein>
<keyword evidence="2" id="KW-1185">Reference proteome</keyword>
<dbReference type="VEuPathDB" id="FungiDB:PHYBLDRAFT_70948"/>
<proteinExistence type="predicted"/>
<sequence>MTLDYKYNLKDMIIKKDFKNMSTDITLPILANNSIRTISILNYLLNKNNVHKCFICLADNNIQIKRISTCVISVTCNSKTIQRKFKVMNLTNSHEYDFSIDTDYMSSLSIGIYGLSLSYDNADSSEKHNHNIPKGSFCTISESVVCLDTSENATMFRSPYLISYKMQDVVDKQVKE</sequence>
<name>A0A162ZEK2_PHYB8</name>
<dbReference type="Proteomes" id="UP000077315">
    <property type="component" value="Unassembled WGS sequence"/>
</dbReference>
<dbReference type="GeneID" id="29003276"/>
<accession>A0A162ZEK2</accession>
<evidence type="ECO:0000313" key="1">
    <source>
        <dbReference type="EMBL" id="OAD66221.1"/>
    </source>
</evidence>
<dbReference type="AlphaFoldDB" id="A0A162ZEK2"/>
<dbReference type="EMBL" id="KV441005">
    <property type="protein sequence ID" value="OAD66221.1"/>
    <property type="molecule type" value="Genomic_DNA"/>
</dbReference>
<evidence type="ECO:0000313" key="2">
    <source>
        <dbReference type="Proteomes" id="UP000077315"/>
    </source>
</evidence>